<keyword evidence="4" id="KW-1185">Reference proteome</keyword>
<feature type="compositionally biased region" description="Polar residues" evidence="1">
    <location>
        <begin position="249"/>
        <end position="261"/>
    </location>
</feature>
<reference evidence="3 4" key="1">
    <citation type="journal article" date="2003" name="DNA Res.">
        <title>Complete genome structure of Gloeobacter violaceus PCC 7421, a cyanobacterium that lacks thylakoids.</title>
        <authorList>
            <person name="Nakamura Y."/>
            <person name="Kaneko T."/>
            <person name="Sato S."/>
            <person name="Mimuro M."/>
            <person name="Miyashita H."/>
            <person name="Tsuchiya T."/>
            <person name="Sasamoto S."/>
            <person name="Watanabe A."/>
            <person name="Kawashima K."/>
            <person name="Kishida Y."/>
            <person name="Kiyokawa C."/>
            <person name="Kohara M."/>
            <person name="Matsumoto M."/>
            <person name="Matsuno A."/>
            <person name="Nakazaki N."/>
            <person name="Shimpo S."/>
            <person name="Takeuchi C."/>
            <person name="Yamada M."/>
            <person name="Tabata S."/>
        </authorList>
    </citation>
    <scope>NUCLEOTIDE SEQUENCE [LARGE SCALE GENOMIC DNA]</scope>
    <source>
        <strain evidence="4">ATCC 29082 / PCC 7421</strain>
    </source>
</reference>
<dbReference type="AlphaFoldDB" id="Q7NE12"/>
<proteinExistence type="predicted"/>
<dbReference type="NCBIfam" id="NF033546">
    <property type="entry name" value="transpos_IS21"/>
    <property type="match status" value="1"/>
</dbReference>
<accession>Q7NE12</accession>
<dbReference type="KEGG" id="gvi:gll4068"/>
<evidence type="ECO:0000313" key="4">
    <source>
        <dbReference type="Proteomes" id="UP000000557"/>
    </source>
</evidence>
<dbReference type="GO" id="GO:0015074">
    <property type="term" value="P:DNA integration"/>
    <property type="evidence" value="ECO:0007669"/>
    <property type="project" value="InterPro"/>
</dbReference>
<sequence length="261" mass="29548">MPGKYITTQQVKLFMTLRNQGAQQQTAAAKAGFSTRTAHRIEQGTHQPHHCQPRSYRTRPDPLAEVWHSELIPLLRRTPSLKPMTLWEHLQKLYPGQYPRKVLRTLERRVREWPALEGPPKEVMFRQEHLPGVMGLSDFTKLKQAVVTIGGRPFTHLLYHFRLAYSGWSYVQVVQGGESFAALSEGLQNALWKLGGCPAEHRTDSLSAAFHNLLPRTIEDLSLAYDGLCLHYRMAPSRNNRGKGHENGSVESSSGALPQRP</sequence>
<dbReference type="HOGENOM" id="CLU_034060_2_0_3"/>
<dbReference type="eggNOG" id="COG4584">
    <property type="taxonomic scope" value="Bacteria"/>
</dbReference>
<dbReference type="EnsemblBacteria" id="BAC92009">
    <property type="protein sequence ID" value="BAC92009"/>
    <property type="gene ID" value="BAC92009"/>
</dbReference>
<feature type="region of interest" description="Disordered" evidence="1">
    <location>
        <begin position="240"/>
        <end position="261"/>
    </location>
</feature>
<dbReference type="InParanoid" id="Q7NE12"/>
<evidence type="ECO:0000313" key="3">
    <source>
        <dbReference type="EMBL" id="BAC92009.1"/>
    </source>
</evidence>
<dbReference type="PROSITE" id="PS50994">
    <property type="entry name" value="INTEGRASE"/>
    <property type="match status" value="1"/>
</dbReference>
<dbReference type="RefSeq" id="WP_011144056.1">
    <property type="nucleotide sequence ID" value="NC_005125.1"/>
</dbReference>
<protein>
    <submittedName>
        <fullName evidence="3">Gll4068 protein</fullName>
    </submittedName>
</protein>
<dbReference type="PANTHER" id="PTHR35004">
    <property type="entry name" value="TRANSPOSASE RV3428C-RELATED"/>
    <property type="match status" value="1"/>
</dbReference>
<gene>
    <name evidence="3" type="ordered locus">gll4068</name>
</gene>
<evidence type="ECO:0000259" key="2">
    <source>
        <dbReference type="PROSITE" id="PS50994"/>
    </source>
</evidence>
<dbReference type="PATRIC" id="fig|251221.4.peg.4101"/>
<name>Q7NE12_GLOVI</name>
<organism evidence="3 4">
    <name type="scientific">Gloeobacter violaceus (strain ATCC 29082 / PCC 7421)</name>
    <dbReference type="NCBI Taxonomy" id="251221"/>
    <lineage>
        <taxon>Bacteria</taxon>
        <taxon>Bacillati</taxon>
        <taxon>Cyanobacteriota</taxon>
        <taxon>Cyanophyceae</taxon>
        <taxon>Gloeobacterales</taxon>
        <taxon>Gloeobacteraceae</taxon>
        <taxon>Gloeobacter</taxon>
    </lineage>
</organism>
<dbReference type="STRING" id="251221.gene:10761586"/>
<reference evidence="3 4" key="2">
    <citation type="journal article" date="2003" name="DNA Res.">
        <title>Complete genome structure of Gloeobacter violaceus PCC 7421, a cyanobacterium that lacks thylakoids (supplement).</title>
        <authorList>
            <person name="Nakamura Y."/>
            <person name="Kaneko T."/>
            <person name="Sato S."/>
            <person name="Mimuro M."/>
            <person name="Miyashita H."/>
            <person name="Tsuchiya T."/>
            <person name="Sasamoto S."/>
            <person name="Watanabe A."/>
            <person name="Kawashima K."/>
            <person name="Kishida Y."/>
            <person name="Kiyokawa C."/>
            <person name="Kohara M."/>
            <person name="Matsumoto M."/>
            <person name="Matsuno A."/>
            <person name="Nakazaki N."/>
            <person name="Shimpo S."/>
            <person name="Takeuchi C."/>
            <person name="Yamada M."/>
            <person name="Tabata S."/>
        </authorList>
    </citation>
    <scope>NUCLEOTIDE SEQUENCE [LARGE SCALE GENOMIC DNA]</scope>
    <source>
        <strain evidence="4">ATCC 29082 / PCC 7421</strain>
    </source>
</reference>
<evidence type="ECO:0000256" key="1">
    <source>
        <dbReference type="SAM" id="MobiDB-lite"/>
    </source>
</evidence>
<dbReference type="PANTHER" id="PTHR35004:SF7">
    <property type="entry name" value="INTEGRASE PROTEIN"/>
    <property type="match status" value="1"/>
</dbReference>
<dbReference type="OrthoDB" id="525881at2"/>
<dbReference type="Proteomes" id="UP000000557">
    <property type="component" value="Chromosome"/>
</dbReference>
<feature type="domain" description="Integrase catalytic" evidence="2">
    <location>
        <begin position="127"/>
        <end position="261"/>
    </location>
</feature>
<dbReference type="PhylomeDB" id="Q7NE12"/>
<dbReference type="InterPro" id="IPR001584">
    <property type="entry name" value="Integrase_cat-core"/>
</dbReference>
<dbReference type="EMBL" id="BA000045">
    <property type="protein sequence ID" value="BAC92009.1"/>
    <property type="molecule type" value="Genomic_DNA"/>
</dbReference>